<dbReference type="FunFam" id="2.20.25.80:FF:000003">
    <property type="entry name" value="WRKY transcription factor 57"/>
    <property type="match status" value="1"/>
</dbReference>
<comment type="caution">
    <text evidence="8">The sequence shown here is derived from an EMBL/GenBank/DDBJ whole genome shotgun (WGS) entry which is preliminary data.</text>
</comment>
<gene>
    <name evidence="8" type="ORF">G4B88_031128</name>
</gene>
<evidence type="ECO:0000256" key="1">
    <source>
        <dbReference type="ARBA" id="ARBA00004123"/>
    </source>
</evidence>
<dbReference type="InterPro" id="IPR036576">
    <property type="entry name" value="WRKY_dom_sf"/>
</dbReference>
<dbReference type="GO" id="GO:0043565">
    <property type="term" value="F:sequence-specific DNA binding"/>
    <property type="evidence" value="ECO:0007669"/>
    <property type="project" value="InterPro"/>
</dbReference>
<dbReference type="GO" id="GO:0005634">
    <property type="term" value="C:nucleus"/>
    <property type="evidence" value="ECO:0007669"/>
    <property type="project" value="UniProtKB-SubCell"/>
</dbReference>
<dbReference type="Pfam" id="PF03106">
    <property type="entry name" value="WRKY"/>
    <property type="match status" value="1"/>
</dbReference>
<feature type="region of interest" description="Disordered" evidence="6">
    <location>
        <begin position="95"/>
        <end position="128"/>
    </location>
</feature>
<dbReference type="EMBL" id="JAATIQ010000084">
    <property type="protein sequence ID" value="KAF4385993.1"/>
    <property type="molecule type" value="Genomic_DNA"/>
</dbReference>
<evidence type="ECO:0000256" key="6">
    <source>
        <dbReference type="SAM" id="MobiDB-lite"/>
    </source>
</evidence>
<dbReference type="InterPro" id="IPR044810">
    <property type="entry name" value="WRKY_plant"/>
</dbReference>
<feature type="compositionally biased region" description="Low complexity" evidence="6">
    <location>
        <begin position="95"/>
        <end position="116"/>
    </location>
</feature>
<dbReference type="PANTHER" id="PTHR31221">
    <property type="entry name" value="WRKY TRANSCRIPTION FACTOR PROTEIN 1-RELATED"/>
    <property type="match status" value="1"/>
</dbReference>
<dbReference type="Gene3D" id="2.20.25.80">
    <property type="entry name" value="WRKY domain"/>
    <property type="match status" value="1"/>
</dbReference>
<reference evidence="8 9" key="1">
    <citation type="journal article" date="2020" name="bioRxiv">
        <title>Sequence and annotation of 42 cannabis genomes reveals extensive copy number variation in cannabinoid synthesis and pathogen resistance genes.</title>
        <authorList>
            <person name="Mckernan K.J."/>
            <person name="Helbert Y."/>
            <person name="Kane L.T."/>
            <person name="Ebling H."/>
            <person name="Zhang L."/>
            <person name="Liu B."/>
            <person name="Eaton Z."/>
            <person name="Mclaughlin S."/>
            <person name="Kingan S."/>
            <person name="Baybayan P."/>
            <person name="Concepcion G."/>
            <person name="Jordan M."/>
            <person name="Riva A."/>
            <person name="Barbazuk W."/>
            <person name="Harkins T."/>
        </authorList>
    </citation>
    <scope>NUCLEOTIDE SEQUENCE [LARGE SCALE GENOMIC DNA]</scope>
    <source>
        <strain evidence="9">cv. Jamaican Lion 4</strain>
        <tissue evidence="8">Leaf</tissue>
    </source>
</reference>
<evidence type="ECO:0000256" key="2">
    <source>
        <dbReference type="ARBA" id="ARBA00023015"/>
    </source>
</evidence>
<dbReference type="SUPFAM" id="SSF118290">
    <property type="entry name" value="WRKY DNA-binding domain"/>
    <property type="match status" value="1"/>
</dbReference>
<keyword evidence="2" id="KW-0805">Transcription regulation</keyword>
<accession>A0A7J6GST5</accession>
<dbReference type="InterPro" id="IPR003657">
    <property type="entry name" value="WRKY_dom"/>
</dbReference>
<name>A0A7J6GST5_CANSA</name>
<organism evidence="8 9">
    <name type="scientific">Cannabis sativa</name>
    <name type="common">Hemp</name>
    <name type="synonym">Marijuana</name>
    <dbReference type="NCBI Taxonomy" id="3483"/>
    <lineage>
        <taxon>Eukaryota</taxon>
        <taxon>Viridiplantae</taxon>
        <taxon>Streptophyta</taxon>
        <taxon>Embryophyta</taxon>
        <taxon>Tracheophyta</taxon>
        <taxon>Spermatophyta</taxon>
        <taxon>Magnoliopsida</taxon>
        <taxon>eudicotyledons</taxon>
        <taxon>Gunneridae</taxon>
        <taxon>Pentapetalae</taxon>
        <taxon>rosids</taxon>
        <taxon>fabids</taxon>
        <taxon>Rosales</taxon>
        <taxon>Cannabaceae</taxon>
        <taxon>Cannabis</taxon>
    </lineage>
</organism>
<keyword evidence="5" id="KW-0539">Nucleus</keyword>
<evidence type="ECO:0000256" key="4">
    <source>
        <dbReference type="ARBA" id="ARBA00023163"/>
    </source>
</evidence>
<sequence>MSHIEAKDNNNLFYYYYSSSSSSYAHDQILAVDRDHHFTSSPNIPTNPSGFLGFDSSLMINPNYTMDDFFYYNNNNYSSATSSISNNNTTSFGFSSSSYSDQKSKGNNNNKNGNSNKKGEKKQKEPRFAFMTKSEVDHLEDGYRWRKYGQKAVKNSPYPRSYYRCTTQKCGVKKRVERSYQDPSTVITTYEGTHNHPLPSSLRGTAAAAAAMFPPSMSSLIGGAATATGIFPHQDQYNTNNNNNSLFGQMPNYIINNNNVSSSTTTTTSTAGILSHHHDDFGLLQDMVSGSMFLKQEP</sequence>
<dbReference type="Proteomes" id="UP000583929">
    <property type="component" value="Unassembled WGS sequence"/>
</dbReference>
<comment type="subcellular location">
    <subcellularLocation>
        <location evidence="1">Nucleus</location>
    </subcellularLocation>
</comment>
<evidence type="ECO:0000256" key="5">
    <source>
        <dbReference type="ARBA" id="ARBA00023242"/>
    </source>
</evidence>
<proteinExistence type="predicted"/>
<dbReference type="GO" id="GO:0003700">
    <property type="term" value="F:DNA-binding transcription factor activity"/>
    <property type="evidence" value="ECO:0007669"/>
    <property type="project" value="InterPro"/>
</dbReference>
<dbReference type="AlphaFoldDB" id="A0A7J6GST5"/>
<protein>
    <recommendedName>
        <fullName evidence="7">WRKY domain-containing protein</fullName>
    </recommendedName>
</protein>
<evidence type="ECO:0000259" key="7">
    <source>
        <dbReference type="PROSITE" id="PS50811"/>
    </source>
</evidence>
<evidence type="ECO:0000256" key="3">
    <source>
        <dbReference type="ARBA" id="ARBA00023125"/>
    </source>
</evidence>
<dbReference type="SMART" id="SM00774">
    <property type="entry name" value="WRKY"/>
    <property type="match status" value="1"/>
</dbReference>
<dbReference type="PANTHER" id="PTHR31221:SF320">
    <property type="entry name" value="WRKY TRANSCRIPTION FACTOR 20"/>
    <property type="match status" value="1"/>
</dbReference>
<keyword evidence="3" id="KW-0238">DNA-binding</keyword>
<evidence type="ECO:0000313" key="8">
    <source>
        <dbReference type="EMBL" id="KAF4385993.1"/>
    </source>
</evidence>
<feature type="domain" description="WRKY" evidence="7">
    <location>
        <begin position="134"/>
        <end position="199"/>
    </location>
</feature>
<keyword evidence="9" id="KW-1185">Reference proteome</keyword>
<evidence type="ECO:0000313" key="9">
    <source>
        <dbReference type="Proteomes" id="UP000583929"/>
    </source>
</evidence>
<dbReference type="PROSITE" id="PS50811">
    <property type="entry name" value="WRKY"/>
    <property type="match status" value="1"/>
</dbReference>
<keyword evidence="4" id="KW-0804">Transcription</keyword>